<evidence type="ECO:0000259" key="1">
    <source>
        <dbReference type="Pfam" id="PF12937"/>
    </source>
</evidence>
<dbReference type="Proteomes" id="UP000070700">
    <property type="component" value="Unassembled WGS sequence"/>
</dbReference>
<dbReference type="EMBL" id="KQ947436">
    <property type="protein sequence ID" value="KUJ08204.1"/>
    <property type="molecule type" value="Genomic_DNA"/>
</dbReference>
<reference evidence="2 3" key="1">
    <citation type="submission" date="2015-10" db="EMBL/GenBank/DDBJ databases">
        <title>Full genome of DAOMC 229536 Phialocephala scopiformis, a fungal endophyte of spruce producing the potent anti-insectan compound rugulosin.</title>
        <authorList>
            <consortium name="DOE Joint Genome Institute"/>
            <person name="Walker A.K."/>
            <person name="Frasz S.L."/>
            <person name="Seifert K.A."/>
            <person name="Miller J.D."/>
            <person name="Mondo S.J."/>
            <person name="Labutti K."/>
            <person name="Lipzen A."/>
            <person name="Dockter R."/>
            <person name="Kennedy M."/>
            <person name="Grigoriev I.V."/>
            <person name="Spatafora J.W."/>
        </authorList>
    </citation>
    <scope>NUCLEOTIDE SEQUENCE [LARGE SCALE GENOMIC DNA]</scope>
    <source>
        <strain evidence="2 3">CBS 120377</strain>
    </source>
</reference>
<sequence>MLSKLWRLKRSSPKKLDLLPKRAPLQEQSMPDHGLLKTPTPANEEVLSTSELLTLIFSYLPPSTLILSVKRVCRTWYGVISNPSFDLQVSLFLRPDSSLFTTPTTNDLLKSAFPFWLLHKSQLPRPGMCSCSPNKCGTWSTATSTTILPWKRNPSAWQRNTHFWREMLVTQPPHRQLEFWKITGFKSDEPRRRNRTHFVVDCPGGVTIGILYDIVEGWIREAKDKTYISEYREKTMQHENAWEDFDARYRGQWDRKEFYLCDNWEERSHLIFLHLDLDRYSLTQV</sequence>
<evidence type="ECO:0000313" key="2">
    <source>
        <dbReference type="EMBL" id="KUJ08204.1"/>
    </source>
</evidence>
<protein>
    <recommendedName>
        <fullName evidence="1">F-box domain-containing protein</fullName>
    </recommendedName>
</protein>
<dbReference type="InterPro" id="IPR001810">
    <property type="entry name" value="F-box_dom"/>
</dbReference>
<dbReference type="AlphaFoldDB" id="A0A132B8J7"/>
<gene>
    <name evidence="2" type="ORF">LY89DRAFT_337887</name>
</gene>
<accession>A0A132B8J7</accession>
<dbReference type="InParanoid" id="A0A132B8J7"/>
<organism evidence="2 3">
    <name type="scientific">Mollisia scopiformis</name>
    <name type="common">Conifer needle endophyte fungus</name>
    <name type="synonym">Phialocephala scopiformis</name>
    <dbReference type="NCBI Taxonomy" id="149040"/>
    <lineage>
        <taxon>Eukaryota</taxon>
        <taxon>Fungi</taxon>
        <taxon>Dikarya</taxon>
        <taxon>Ascomycota</taxon>
        <taxon>Pezizomycotina</taxon>
        <taxon>Leotiomycetes</taxon>
        <taxon>Helotiales</taxon>
        <taxon>Mollisiaceae</taxon>
        <taxon>Mollisia</taxon>
    </lineage>
</organism>
<dbReference type="Pfam" id="PF12937">
    <property type="entry name" value="F-box-like"/>
    <property type="match status" value="1"/>
</dbReference>
<feature type="domain" description="F-box" evidence="1">
    <location>
        <begin position="51"/>
        <end position="84"/>
    </location>
</feature>
<dbReference type="GeneID" id="28816563"/>
<dbReference type="Gene3D" id="1.20.1280.50">
    <property type="match status" value="1"/>
</dbReference>
<dbReference type="SUPFAM" id="SSF81383">
    <property type="entry name" value="F-box domain"/>
    <property type="match status" value="1"/>
</dbReference>
<keyword evidence="3" id="KW-1185">Reference proteome</keyword>
<dbReference type="RefSeq" id="XP_018062559.1">
    <property type="nucleotide sequence ID" value="XM_018206837.1"/>
</dbReference>
<dbReference type="KEGG" id="psco:LY89DRAFT_337887"/>
<name>A0A132B8J7_MOLSC</name>
<dbReference type="OrthoDB" id="3800738at2759"/>
<proteinExistence type="predicted"/>
<dbReference type="InterPro" id="IPR036047">
    <property type="entry name" value="F-box-like_dom_sf"/>
</dbReference>
<evidence type="ECO:0000313" key="3">
    <source>
        <dbReference type="Proteomes" id="UP000070700"/>
    </source>
</evidence>